<feature type="domain" description="TonB-dependent receptor-like beta-barrel" evidence="14">
    <location>
        <begin position="355"/>
        <end position="877"/>
    </location>
</feature>
<evidence type="ECO:0000256" key="5">
    <source>
        <dbReference type="ARBA" id="ARBA00022692"/>
    </source>
</evidence>
<dbReference type="InterPro" id="IPR039426">
    <property type="entry name" value="TonB-dep_rcpt-like"/>
</dbReference>
<dbReference type="InterPro" id="IPR000531">
    <property type="entry name" value="Beta-barrel_TonB"/>
</dbReference>
<evidence type="ECO:0000256" key="11">
    <source>
        <dbReference type="PROSITE-ProRule" id="PRU01360"/>
    </source>
</evidence>
<proteinExistence type="inferred from homology"/>
<dbReference type="Pfam" id="PF07715">
    <property type="entry name" value="Plug"/>
    <property type="match status" value="1"/>
</dbReference>
<keyword evidence="7" id="KW-0406">Ion transport</keyword>
<evidence type="ECO:0000256" key="12">
    <source>
        <dbReference type="RuleBase" id="RU003357"/>
    </source>
</evidence>
<dbReference type="PROSITE" id="PS52016">
    <property type="entry name" value="TONB_DEPENDENT_REC_3"/>
    <property type="match status" value="1"/>
</dbReference>
<keyword evidence="9 11" id="KW-0472">Membrane</keyword>
<evidence type="ECO:0000256" key="9">
    <source>
        <dbReference type="ARBA" id="ARBA00023136"/>
    </source>
</evidence>
<keyword evidence="3 11" id="KW-1134">Transmembrane beta strand</keyword>
<feature type="chain" id="PRO_5019535058" evidence="13">
    <location>
        <begin position="29"/>
        <end position="913"/>
    </location>
</feature>
<sequence length="913" mass="97762">MGKFSIQLQVARVSAMALATSLSIPAFAQDAAVEPAAEEAPQGGLQDIVVTARRVEERLQDVPLSITAMNAKTLNDNRISQVQDLGASVPNLITGKTSIPGGGQVAIRGVNGQSLPRIGLDSRVGVYLDGVYLARSQGQSFNLPDISRIEVLKGPQGTLFGRNVTAGSINIVTANPTGKFGATLEAGLGSRDRRRYRATVDFPEFNGLSLRVSYMHDEREGDFKNRAAGFRPGPVNISVPAVAATATTPASDAFNFAYTPKKAASSFGYLNSDNVFVAARYEGIDGLTADYKFDYNHQLEANATQNIQGYSRGGSCVAAAIALGGSVNQCGAGAITTPGFTNGVISRPGTITNVGGIRGNFDSVGAQDFSLGFRRPGAKAEPYTAPALIRSYGHNLTLNYEAADYLTVKSITAYRNLKTQVQQNGDGGQFTLMNEFLTAVNPALYPASRFPAGQNTLFPLGYAFQGQEQRQFSQELQGFGSATEWLDYLVGLYYFKEKGFAYQFGSNANATSPGGIIAALNGTNGIPVIQPNGGLNNWGIGSTLAGDYNHSTSESKAIFGRLTVKPVEKVDIVLGGRYTKDEKTGDIPQFMANFLDADPLVQPGRQQVSAFLRQKFDKFTYDGTITYHFSRDANIYARYATAYLAGGAIRNVPFEPETTKAGEIGFKSELFDRKVRFNTAAFYQSSKNSQFNRTSPIPVVLPGQTAITNVTATQLLNLGSAKVKGFEAELTAAPLDGLTLNGSVGYAKQTFASPFAGVAPAKPIAPEWTLQGSVQYDTQPIIGDAYLSIRLDANYRSHYEAQTIPTTPALGLPRELLALYGLPTATAADVATSTQTYTDLLVKNGRLGGFWLANARISLVDIPIGGTKGRISGYVRNMFDEKHGLSYLAFYGISAGGTFVERRSFGLDLSVEF</sequence>
<keyword evidence="8 12" id="KW-0798">TonB box</keyword>
<evidence type="ECO:0000256" key="8">
    <source>
        <dbReference type="ARBA" id="ARBA00023077"/>
    </source>
</evidence>
<evidence type="ECO:0000256" key="1">
    <source>
        <dbReference type="ARBA" id="ARBA00004571"/>
    </source>
</evidence>
<dbReference type="Proteomes" id="UP000282971">
    <property type="component" value="Unassembled WGS sequence"/>
</dbReference>
<evidence type="ECO:0000256" key="3">
    <source>
        <dbReference type="ARBA" id="ARBA00022452"/>
    </source>
</evidence>
<dbReference type="InterPro" id="IPR012910">
    <property type="entry name" value="Plug_dom"/>
</dbReference>
<evidence type="ECO:0000256" key="10">
    <source>
        <dbReference type="ARBA" id="ARBA00023237"/>
    </source>
</evidence>
<keyword evidence="6" id="KW-0408">Iron</keyword>
<gene>
    <name evidence="16" type="ORF">EOD43_09780</name>
</gene>
<evidence type="ECO:0000259" key="14">
    <source>
        <dbReference type="Pfam" id="PF00593"/>
    </source>
</evidence>
<reference evidence="16 17" key="1">
    <citation type="submission" date="2019-01" db="EMBL/GenBank/DDBJ databases">
        <authorList>
            <person name="Chen W.-M."/>
        </authorList>
    </citation>
    <scope>NUCLEOTIDE SEQUENCE [LARGE SCALE GENOMIC DNA]</scope>
    <source>
        <strain evidence="16 17">CCP-7</strain>
    </source>
</reference>
<evidence type="ECO:0000256" key="6">
    <source>
        <dbReference type="ARBA" id="ARBA00023004"/>
    </source>
</evidence>
<evidence type="ECO:0000256" key="7">
    <source>
        <dbReference type="ARBA" id="ARBA00023065"/>
    </source>
</evidence>
<evidence type="ECO:0000256" key="13">
    <source>
        <dbReference type="SAM" id="SignalP"/>
    </source>
</evidence>
<feature type="signal peptide" evidence="13">
    <location>
        <begin position="1"/>
        <end position="28"/>
    </location>
</feature>
<keyword evidence="10 11" id="KW-0998">Cell outer membrane</keyword>
<organism evidence="16 17">
    <name type="scientific">Sphingomonas crocodyli</name>
    <dbReference type="NCBI Taxonomy" id="1979270"/>
    <lineage>
        <taxon>Bacteria</taxon>
        <taxon>Pseudomonadati</taxon>
        <taxon>Pseudomonadota</taxon>
        <taxon>Alphaproteobacteria</taxon>
        <taxon>Sphingomonadales</taxon>
        <taxon>Sphingomonadaceae</taxon>
        <taxon>Sphingomonas</taxon>
    </lineage>
</organism>
<keyword evidence="4" id="KW-0410">Iron transport</keyword>
<comment type="similarity">
    <text evidence="11 12">Belongs to the TonB-dependent receptor family.</text>
</comment>
<dbReference type="SUPFAM" id="SSF56935">
    <property type="entry name" value="Porins"/>
    <property type="match status" value="1"/>
</dbReference>
<dbReference type="AlphaFoldDB" id="A0A437M8S6"/>
<feature type="domain" description="TonB-dependent receptor plug" evidence="15">
    <location>
        <begin position="59"/>
        <end position="167"/>
    </location>
</feature>
<dbReference type="RefSeq" id="WP_127743307.1">
    <property type="nucleotide sequence ID" value="NZ_SACN01000001.1"/>
</dbReference>
<keyword evidence="17" id="KW-1185">Reference proteome</keyword>
<keyword evidence="2 11" id="KW-0813">Transport</keyword>
<accession>A0A437M8S6</accession>
<evidence type="ECO:0000313" key="16">
    <source>
        <dbReference type="EMBL" id="RVT94120.1"/>
    </source>
</evidence>
<dbReference type="PANTHER" id="PTHR32552">
    <property type="entry name" value="FERRICHROME IRON RECEPTOR-RELATED"/>
    <property type="match status" value="1"/>
</dbReference>
<keyword evidence="16" id="KW-0675">Receptor</keyword>
<keyword evidence="5 11" id="KW-0812">Transmembrane</keyword>
<comment type="caution">
    <text evidence="16">The sequence shown here is derived from an EMBL/GenBank/DDBJ whole genome shotgun (WGS) entry which is preliminary data.</text>
</comment>
<dbReference type="Pfam" id="PF00593">
    <property type="entry name" value="TonB_dep_Rec_b-barrel"/>
    <property type="match status" value="1"/>
</dbReference>
<dbReference type="GO" id="GO:0009279">
    <property type="term" value="C:cell outer membrane"/>
    <property type="evidence" value="ECO:0007669"/>
    <property type="project" value="UniProtKB-SubCell"/>
</dbReference>
<evidence type="ECO:0000256" key="4">
    <source>
        <dbReference type="ARBA" id="ARBA00022496"/>
    </source>
</evidence>
<dbReference type="InterPro" id="IPR036942">
    <property type="entry name" value="Beta-barrel_TonB_sf"/>
</dbReference>
<dbReference type="PANTHER" id="PTHR32552:SF81">
    <property type="entry name" value="TONB-DEPENDENT OUTER MEMBRANE RECEPTOR"/>
    <property type="match status" value="1"/>
</dbReference>
<dbReference type="EMBL" id="SACN01000001">
    <property type="protein sequence ID" value="RVT94120.1"/>
    <property type="molecule type" value="Genomic_DNA"/>
</dbReference>
<keyword evidence="13" id="KW-0732">Signal</keyword>
<comment type="subcellular location">
    <subcellularLocation>
        <location evidence="1 11">Cell outer membrane</location>
        <topology evidence="1 11">Multi-pass membrane protein</topology>
    </subcellularLocation>
</comment>
<protein>
    <submittedName>
        <fullName evidence="16">TonB-dependent receptor</fullName>
    </submittedName>
</protein>
<dbReference type="Gene3D" id="2.40.170.20">
    <property type="entry name" value="TonB-dependent receptor, beta-barrel domain"/>
    <property type="match status" value="2"/>
</dbReference>
<dbReference type="OrthoDB" id="7518525at2"/>
<dbReference type="GO" id="GO:0006826">
    <property type="term" value="P:iron ion transport"/>
    <property type="evidence" value="ECO:0007669"/>
    <property type="project" value="UniProtKB-KW"/>
</dbReference>
<evidence type="ECO:0000313" key="17">
    <source>
        <dbReference type="Proteomes" id="UP000282971"/>
    </source>
</evidence>
<name>A0A437M8S6_9SPHN</name>
<evidence type="ECO:0000256" key="2">
    <source>
        <dbReference type="ARBA" id="ARBA00022448"/>
    </source>
</evidence>
<evidence type="ECO:0000259" key="15">
    <source>
        <dbReference type="Pfam" id="PF07715"/>
    </source>
</evidence>